<keyword evidence="4" id="KW-1185">Reference proteome</keyword>
<evidence type="ECO:0000313" key="3">
    <source>
        <dbReference type="EMBL" id="GAA4029050.1"/>
    </source>
</evidence>
<name>A0ABP7TNW7_9SPHN</name>
<reference evidence="4" key="1">
    <citation type="journal article" date="2019" name="Int. J. Syst. Evol. Microbiol.">
        <title>The Global Catalogue of Microorganisms (GCM) 10K type strain sequencing project: providing services to taxonomists for standard genome sequencing and annotation.</title>
        <authorList>
            <consortium name="The Broad Institute Genomics Platform"/>
            <consortium name="The Broad Institute Genome Sequencing Center for Infectious Disease"/>
            <person name="Wu L."/>
            <person name="Ma J."/>
        </authorList>
    </citation>
    <scope>NUCLEOTIDE SEQUENCE [LARGE SCALE GENOMIC DNA]</scope>
    <source>
        <strain evidence="4">JCM 17564</strain>
    </source>
</reference>
<keyword evidence="2" id="KW-0812">Transmembrane</keyword>
<evidence type="ECO:0000256" key="1">
    <source>
        <dbReference type="SAM" id="MobiDB-lite"/>
    </source>
</evidence>
<keyword evidence="2" id="KW-1133">Transmembrane helix</keyword>
<feature type="transmembrane region" description="Helical" evidence="2">
    <location>
        <begin position="48"/>
        <end position="67"/>
    </location>
</feature>
<feature type="transmembrane region" description="Helical" evidence="2">
    <location>
        <begin position="262"/>
        <end position="290"/>
    </location>
</feature>
<feature type="transmembrane region" description="Helical" evidence="2">
    <location>
        <begin position="73"/>
        <end position="94"/>
    </location>
</feature>
<feature type="transmembrane region" description="Helical" evidence="2">
    <location>
        <begin position="401"/>
        <end position="427"/>
    </location>
</feature>
<feature type="transmembrane region" description="Helical" evidence="2">
    <location>
        <begin position="296"/>
        <end position="316"/>
    </location>
</feature>
<comment type="caution">
    <text evidence="3">The sequence shown here is derived from an EMBL/GenBank/DDBJ whole genome shotgun (WGS) entry which is preliminary data.</text>
</comment>
<organism evidence="3 4">
    <name type="scientific">Sphingomonas rosea</name>
    <dbReference type="NCBI Taxonomy" id="335605"/>
    <lineage>
        <taxon>Bacteria</taxon>
        <taxon>Pseudomonadati</taxon>
        <taxon>Pseudomonadota</taxon>
        <taxon>Alphaproteobacteria</taxon>
        <taxon>Sphingomonadales</taxon>
        <taxon>Sphingomonadaceae</taxon>
        <taxon>Sphingomonas</taxon>
    </lineage>
</organism>
<evidence type="ECO:0000313" key="4">
    <source>
        <dbReference type="Proteomes" id="UP001424459"/>
    </source>
</evidence>
<gene>
    <name evidence="3" type="ORF">GCM10022281_05210</name>
</gene>
<feature type="region of interest" description="Disordered" evidence="1">
    <location>
        <begin position="1"/>
        <end position="30"/>
    </location>
</feature>
<accession>A0ABP7TNW7</accession>
<dbReference type="RefSeq" id="WP_344695435.1">
    <property type="nucleotide sequence ID" value="NZ_BAABBR010000001.1"/>
</dbReference>
<dbReference type="Proteomes" id="UP001424459">
    <property type="component" value="Unassembled WGS sequence"/>
</dbReference>
<dbReference type="EMBL" id="BAABBR010000001">
    <property type="protein sequence ID" value="GAA4029050.1"/>
    <property type="molecule type" value="Genomic_DNA"/>
</dbReference>
<sequence>MRLTNAQPRSGLPPLQRLGGTHPHLTTGRPVPPAAVAESVPVATINIAAIWLVLGGLLYNALLAFLGARGMPINKAMVAGAEFLVLGGAGLALLRSGFRPIDTPALLLIGFFVLDALAVSLMSGLPFPDMARNAAIIGLFVMLGARVDELAVRRVFAIAAALVFVILLLECIDVKSYAALLEPGRYFEVTRGISRFELDEIGLFANALGFDDRFSILNLVGHRTSSLFLEQVSLANFATVLTIFLVVMWPRLSWKVKLAYPLLIAMILVTNNSRTALAIALVAPIVYYVAPKLPSIVTLLLVPMVLAAAVVVDLVAPPSREDDLVGRLSLTVRTLKGLDASALIGARAGEAANFLDSGYTFVIYASSLIGMIVLWLFLSFISAGEGAAQRRASLMSGLYLFLNLTVSGTSVFSIKTAALLWLLVGFLREEARATKAVAAPATA</sequence>
<protein>
    <submittedName>
        <fullName evidence="3">Polysaccharide biosynthesis protein GumE</fullName>
    </submittedName>
</protein>
<proteinExistence type="predicted"/>
<feature type="transmembrane region" description="Helical" evidence="2">
    <location>
        <begin position="155"/>
        <end position="178"/>
    </location>
</feature>
<feature type="transmembrane region" description="Helical" evidence="2">
    <location>
        <begin position="361"/>
        <end position="381"/>
    </location>
</feature>
<feature type="transmembrane region" description="Helical" evidence="2">
    <location>
        <begin position="106"/>
        <end position="125"/>
    </location>
</feature>
<keyword evidence="2" id="KW-0472">Membrane</keyword>
<evidence type="ECO:0000256" key="2">
    <source>
        <dbReference type="SAM" id="Phobius"/>
    </source>
</evidence>
<feature type="transmembrane region" description="Helical" evidence="2">
    <location>
        <begin position="232"/>
        <end position="250"/>
    </location>
</feature>